<dbReference type="AlphaFoldDB" id="A0AA39H4D4"/>
<feature type="region of interest" description="Disordered" evidence="1">
    <location>
        <begin position="154"/>
        <end position="186"/>
    </location>
</feature>
<accession>A0AA39H4D4</accession>
<evidence type="ECO:0000313" key="3">
    <source>
        <dbReference type="Proteomes" id="UP001175271"/>
    </source>
</evidence>
<protein>
    <recommendedName>
        <fullName evidence="4">Peptidase A2 domain-containing protein</fullName>
    </recommendedName>
</protein>
<feature type="compositionally biased region" description="Polar residues" evidence="1">
    <location>
        <begin position="174"/>
        <end position="186"/>
    </location>
</feature>
<dbReference type="Proteomes" id="UP001175271">
    <property type="component" value="Unassembled WGS sequence"/>
</dbReference>
<evidence type="ECO:0000256" key="1">
    <source>
        <dbReference type="SAM" id="MobiDB-lite"/>
    </source>
</evidence>
<proteinExistence type="predicted"/>
<gene>
    <name evidence="2" type="ORF">QR680_002869</name>
</gene>
<dbReference type="InterPro" id="IPR021109">
    <property type="entry name" value="Peptidase_aspartic_dom_sf"/>
</dbReference>
<evidence type="ECO:0000313" key="2">
    <source>
        <dbReference type="EMBL" id="KAK0399022.1"/>
    </source>
</evidence>
<organism evidence="2 3">
    <name type="scientific">Steinernema hermaphroditum</name>
    <dbReference type="NCBI Taxonomy" id="289476"/>
    <lineage>
        <taxon>Eukaryota</taxon>
        <taxon>Metazoa</taxon>
        <taxon>Ecdysozoa</taxon>
        <taxon>Nematoda</taxon>
        <taxon>Chromadorea</taxon>
        <taxon>Rhabditida</taxon>
        <taxon>Tylenchina</taxon>
        <taxon>Panagrolaimomorpha</taxon>
        <taxon>Strongyloidoidea</taxon>
        <taxon>Steinernematidae</taxon>
        <taxon>Steinernema</taxon>
    </lineage>
</organism>
<dbReference type="Pfam" id="PF13650">
    <property type="entry name" value="Asp_protease_2"/>
    <property type="match status" value="1"/>
</dbReference>
<comment type="caution">
    <text evidence="2">The sequence shown here is derived from an EMBL/GenBank/DDBJ whole genome shotgun (WGS) entry which is preliminary data.</text>
</comment>
<dbReference type="CDD" id="cd00303">
    <property type="entry name" value="retropepsin_like"/>
    <property type="match status" value="1"/>
</dbReference>
<sequence length="186" mass="20612">MQQVPEPSPESNAQPQRGPVESLHVNAFTTGMLMTFGIQIEGRDVRALFDSGSQISFCNRSFVQSLNVPVFPTMVAARCVNDSKVVFRQCFDGRVTIGSFDKKFMLFILNNNELSVNVILGRDVLQSLGQITFDFTARNVRVGGSTLPMEEIYARMPPSPPVAKRRLPVEGQPRRNQSSSIASDDD</sequence>
<name>A0AA39H4D4_9BILA</name>
<keyword evidence="3" id="KW-1185">Reference proteome</keyword>
<dbReference type="SUPFAM" id="SSF50630">
    <property type="entry name" value="Acid proteases"/>
    <property type="match status" value="1"/>
</dbReference>
<evidence type="ECO:0008006" key="4">
    <source>
        <dbReference type="Google" id="ProtNLM"/>
    </source>
</evidence>
<dbReference type="Gene3D" id="2.40.70.10">
    <property type="entry name" value="Acid Proteases"/>
    <property type="match status" value="1"/>
</dbReference>
<dbReference type="EMBL" id="JAUCMV010000005">
    <property type="protein sequence ID" value="KAK0399022.1"/>
    <property type="molecule type" value="Genomic_DNA"/>
</dbReference>
<reference evidence="2" key="1">
    <citation type="submission" date="2023-06" db="EMBL/GenBank/DDBJ databases">
        <title>Genomic analysis of the entomopathogenic nematode Steinernema hermaphroditum.</title>
        <authorList>
            <person name="Schwarz E.M."/>
            <person name="Heppert J.K."/>
            <person name="Baniya A."/>
            <person name="Schwartz H.T."/>
            <person name="Tan C.-H."/>
            <person name="Antoshechkin I."/>
            <person name="Sternberg P.W."/>
            <person name="Goodrich-Blair H."/>
            <person name="Dillman A.R."/>
        </authorList>
    </citation>
    <scope>NUCLEOTIDE SEQUENCE</scope>
    <source>
        <strain evidence="2">PS9179</strain>
        <tissue evidence="2">Whole animal</tissue>
    </source>
</reference>